<proteinExistence type="inferred from homology"/>
<keyword evidence="6 8" id="KW-1133">Transmembrane helix</keyword>
<evidence type="ECO:0000256" key="2">
    <source>
        <dbReference type="ARBA" id="ARBA00008335"/>
    </source>
</evidence>
<feature type="transmembrane region" description="Helical" evidence="8">
    <location>
        <begin position="162"/>
        <end position="181"/>
    </location>
</feature>
<feature type="transmembrane region" description="Helical" evidence="8">
    <location>
        <begin position="134"/>
        <end position="155"/>
    </location>
</feature>
<organism evidence="10 11">
    <name type="scientific">Photorhabdus luminescens</name>
    <name type="common">Xenorhabdus luminescens</name>
    <dbReference type="NCBI Taxonomy" id="29488"/>
    <lineage>
        <taxon>Bacteria</taxon>
        <taxon>Pseudomonadati</taxon>
        <taxon>Pseudomonadota</taxon>
        <taxon>Gammaproteobacteria</taxon>
        <taxon>Enterobacterales</taxon>
        <taxon>Morganellaceae</taxon>
        <taxon>Photorhabdus</taxon>
    </lineage>
</organism>
<feature type="domain" description="Major facilitator superfamily (MFS) profile" evidence="9">
    <location>
        <begin position="39"/>
        <end position="422"/>
    </location>
</feature>
<keyword evidence="3" id="KW-0813">Transport</keyword>
<feature type="transmembrane region" description="Helical" evidence="8">
    <location>
        <begin position="193"/>
        <end position="214"/>
    </location>
</feature>
<dbReference type="InterPro" id="IPR036259">
    <property type="entry name" value="MFS_trans_sf"/>
</dbReference>
<evidence type="ECO:0000256" key="5">
    <source>
        <dbReference type="ARBA" id="ARBA00022692"/>
    </source>
</evidence>
<dbReference type="InterPro" id="IPR020846">
    <property type="entry name" value="MFS_dom"/>
</dbReference>
<protein>
    <submittedName>
        <fullName evidence="10">MFS transporter, YNFM family, putative membrane transport protein</fullName>
    </submittedName>
</protein>
<name>A0A1G5PQS3_PHOLU</name>
<comment type="similarity">
    <text evidence="2">Belongs to the major facilitator superfamily.</text>
</comment>
<evidence type="ECO:0000256" key="8">
    <source>
        <dbReference type="SAM" id="Phobius"/>
    </source>
</evidence>
<feature type="transmembrane region" description="Helical" evidence="8">
    <location>
        <begin position="109"/>
        <end position="128"/>
    </location>
</feature>
<gene>
    <name evidence="10" type="ORF">SAMN02982990_00250</name>
</gene>
<dbReference type="PANTHER" id="PTHR43271">
    <property type="entry name" value="BLL2771 PROTEIN"/>
    <property type="match status" value="1"/>
</dbReference>
<feature type="transmembrane region" description="Helical" evidence="8">
    <location>
        <begin position="81"/>
        <end position="97"/>
    </location>
</feature>
<dbReference type="PANTHER" id="PTHR43271:SF1">
    <property type="entry name" value="INNER MEMBRANE TRANSPORT PROTEIN YNFM"/>
    <property type="match status" value="1"/>
</dbReference>
<evidence type="ECO:0000313" key="10">
    <source>
        <dbReference type="EMBL" id="SCZ51934.1"/>
    </source>
</evidence>
<feature type="transmembrane region" description="Helical" evidence="8">
    <location>
        <begin position="309"/>
        <end position="329"/>
    </location>
</feature>
<dbReference type="InterPro" id="IPR005829">
    <property type="entry name" value="Sugar_transporter_CS"/>
</dbReference>
<feature type="transmembrane region" description="Helical" evidence="8">
    <location>
        <begin position="246"/>
        <end position="266"/>
    </location>
</feature>
<dbReference type="Gene3D" id="1.20.1250.20">
    <property type="entry name" value="MFS general substrate transporter like domains"/>
    <property type="match status" value="1"/>
</dbReference>
<reference evidence="11" key="1">
    <citation type="submission" date="2016-10" db="EMBL/GenBank/DDBJ databases">
        <authorList>
            <person name="Varghese N."/>
            <person name="Submissions S."/>
        </authorList>
    </citation>
    <scope>NUCLEOTIDE SEQUENCE [LARGE SCALE GENOMIC DNA]</scope>
    <source>
        <strain evidence="11">ATCC 29999</strain>
    </source>
</reference>
<keyword evidence="11" id="KW-1185">Reference proteome</keyword>
<dbReference type="EMBL" id="FMWJ01000001">
    <property type="protein sequence ID" value="SCZ51934.1"/>
    <property type="molecule type" value="Genomic_DNA"/>
</dbReference>
<dbReference type="PROSITE" id="PS00216">
    <property type="entry name" value="SUGAR_TRANSPORT_1"/>
    <property type="match status" value="1"/>
</dbReference>
<dbReference type="STRING" id="29488.KS18_03065"/>
<keyword evidence="5 8" id="KW-0812">Transmembrane</keyword>
<dbReference type="Proteomes" id="UP000183223">
    <property type="component" value="Unassembled WGS sequence"/>
</dbReference>
<feature type="transmembrane region" description="Helical" evidence="8">
    <location>
        <begin position="335"/>
        <end position="358"/>
    </location>
</feature>
<comment type="subcellular location">
    <subcellularLocation>
        <location evidence="1">Cell membrane</location>
        <topology evidence="1">Multi-pass membrane protein</topology>
    </subcellularLocation>
</comment>
<evidence type="ECO:0000313" key="11">
    <source>
        <dbReference type="Proteomes" id="UP000183223"/>
    </source>
</evidence>
<dbReference type="InterPro" id="IPR011701">
    <property type="entry name" value="MFS"/>
</dbReference>
<sequence length="424" mass="45871">MSASPSSHSSSISENPTLDNNLVQNVQNKKSYIQKDDPLYMRVTLSLFIVGLATFALLYFVQPILPMLSDDFGVSPATSSLSLSLSTGMLALGLLITGPLSDAIGRKNVMVTALTAAAIFTLLSAFITSWHGILVVRALVGLSLSGVAAVAMTYLSEEIHPNFVALSMGLYVSGNSIGGMSGRLISGVITDYFSWRVSVIVLGLLALIAAMTFWRMLPESRHFRPSSLKPKSLLINLRLHFRDEGLPLLFFEAFLLMGGFVTLFNYISYRLLDSPYHFNQSIVGMLSIVYLAGTYGASKVGTLTHQYGLGKVLIATISMMLIGTLITLFSSVATIIIGMIVLTFGFFAAHAVASSWVGRRARRAKAQASSLYLFCYYLGSSVAGTLGGIFWLQLGWNGVVLFIAILIFLALLLGFKLAKLPEAR</sequence>
<dbReference type="AlphaFoldDB" id="A0A1G5PQS3"/>
<keyword evidence="7 8" id="KW-0472">Membrane</keyword>
<dbReference type="CDD" id="cd17324">
    <property type="entry name" value="MFS_NepI_like"/>
    <property type="match status" value="1"/>
</dbReference>
<evidence type="ECO:0000256" key="7">
    <source>
        <dbReference type="ARBA" id="ARBA00023136"/>
    </source>
</evidence>
<evidence type="ECO:0000259" key="9">
    <source>
        <dbReference type="PROSITE" id="PS50850"/>
    </source>
</evidence>
<dbReference type="OrthoDB" id="63984at2"/>
<dbReference type="PROSITE" id="PS50850">
    <property type="entry name" value="MFS"/>
    <property type="match status" value="1"/>
</dbReference>
<accession>A0A1G5PQS3</accession>
<evidence type="ECO:0000256" key="6">
    <source>
        <dbReference type="ARBA" id="ARBA00022989"/>
    </source>
</evidence>
<feature type="transmembrane region" description="Helical" evidence="8">
    <location>
        <begin position="278"/>
        <end position="297"/>
    </location>
</feature>
<keyword evidence="4" id="KW-1003">Cell membrane</keyword>
<dbReference type="Pfam" id="PF07690">
    <property type="entry name" value="MFS_1"/>
    <property type="match status" value="1"/>
</dbReference>
<dbReference type="GO" id="GO:0022857">
    <property type="term" value="F:transmembrane transporter activity"/>
    <property type="evidence" value="ECO:0007669"/>
    <property type="project" value="InterPro"/>
</dbReference>
<feature type="transmembrane region" description="Helical" evidence="8">
    <location>
        <begin position="370"/>
        <end position="392"/>
    </location>
</feature>
<dbReference type="SUPFAM" id="SSF103473">
    <property type="entry name" value="MFS general substrate transporter"/>
    <property type="match status" value="1"/>
</dbReference>
<evidence type="ECO:0000256" key="3">
    <source>
        <dbReference type="ARBA" id="ARBA00022448"/>
    </source>
</evidence>
<feature type="transmembrane region" description="Helical" evidence="8">
    <location>
        <begin position="39"/>
        <end position="61"/>
    </location>
</feature>
<evidence type="ECO:0000256" key="1">
    <source>
        <dbReference type="ARBA" id="ARBA00004651"/>
    </source>
</evidence>
<feature type="transmembrane region" description="Helical" evidence="8">
    <location>
        <begin position="398"/>
        <end position="418"/>
    </location>
</feature>
<evidence type="ECO:0000256" key="4">
    <source>
        <dbReference type="ARBA" id="ARBA00022475"/>
    </source>
</evidence>
<dbReference type="GO" id="GO:0005886">
    <property type="term" value="C:plasma membrane"/>
    <property type="evidence" value="ECO:0007669"/>
    <property type="project" value="UniProtKB-SubCell"/>
</dbReference>